<dbReference type="PANTHER" id="PTHR43308:SF1">
    <property type="entry name" value="OUTER MEMBRANE PROTEIN ALPHA"/>
    <property type="match status" value="1"/>
</dbReference>
<evidence type="ECO:0000256" key="1">
    <source>
        <dbReference type="SAM" id="SignalP"/>
    </source>
</evidence>
<dbReference type="InterPro" id="IPR001119">
    <property type="entry name" value="SLH_dom"/>
</dbReference>
<evidence type="ECO:0000313" key="4">
    <source>
        <dbReference type="Proteomes" id="UP000293142"/>
    </source>
</evidence>
<comment type="caution">
    <text evidence="3">The sequence shown here is derived from an EMBL/GenBank/DDBJ whole genome shotgun (WGS) entry which is preliminary data.</text>
</comment>
<proteinExistence type="predicted"/>
<feature type="domain" description="SLH" evidence="2">
    <location>
        <begin position="1009"/>
        <end position="1072"/>
    </location>
</feature>
<evidence type="ECO:0000259" key="2">
    <source>
        <dbReference type="PROSITE" id="PS51272"/>
    </source>
</evidence>
<name>A0A4Q9DFZ3_9BACL</name>
<feature type="domain" description="SLH" evidence="2">
    <location>
        <begin position="891"/>
        <end position="950"/>
    </location>
</feature>
<dbReference type="PANTHER" id="PTHR43308">
    <property type="entry name" value="OUTER MEMBRANE PROTEIN ALPHA-RELATED"/>
    <property type="match status" value="1"/>
</dbReference>
<organism evidence="3 4">
    <name type="scientific">Paenibacillus thalictri</name>
    <dbReference type="NCBI Taxonomy" id="2527873"/>
    <lineage>
        <taxon>Bacteria</taxon>
        <taxon>Bacillati</taxon>
        <taxon>Bacillota</taxon>
        <taxon>Bacilli</taxon>
        <taxon>Bacillales</taxon>
        <taxon>Paenibacillaceae</taxon>
        <taxon>Paenibacillus</taxon>
    </lineage>
</organism>
<dbReference type="Proteomes" id="UP000293142">
    <property type="component" value="Unassembled WGS sequence"/>
</dbReference>
<dbReference type="OrthoDB" id="9807519at2"/>
<dbReference type="Pfam" id="PF00395">
    <property type="entry name" value="SLH"/>
    <property type="match status" value="3"/>
</dbReference>
<dbReference type="EMBL" id="SIRE01000028">
    <property type="protein sequence ID" value="TBL71075.1"/>
    <property type="molecule type" value="Genomic_DNA"/>
</dbReference>
<sequence>MTIIQMRKSVFLLLLALLFAISFWSRPAQACACGGVGLNISAASATYNSATDGFDMQVNWSATVPSGTIQSQKVYIVPSGTYVNDTNYATTYHELPGTVSATGAADTYSWTSSASVTADSMYLIGPGNPLVIGNYYNVQVVVGVTPAGGGSPSYFASGAMPIQLSRIAVSPVTITTGDQTPANPTYAKAGDTVNLTFTLSMAPSALPTVQIAYQDEANVAVSSVGNNVYKAQYTFTGSENAEGNTSIQIKVLDGSNQSFTTATTDSSAVFYDKTNPTGTLTINNGVDPTNTTAVTLNIIASDTYIPHVYTRLHNTLALAGTAAKPIQLASTDQSVWSIQGLLAGAEPQQISGSGVDKMQFSNDNVNWSGWEPFSETKSWILADGDGVKTVYMRLIDKAGNEMTQPVSANILLQLPISITPVTFTTGNQIPANPTYAKTGDTANLTFTLSKAPSALPTVQIAYETVTVTSVGNNVYKAQLTFTDSVSMEGNIPIFISAADGASLIFAATTTDSSAVFYDKTNPTGTFTINNGAASTNTTAVTLNITGSDWYTPRVYSRLHNTLAFAGTAAKPIQLASTDQSVWSIQSLLADAGPQSLPGSGVEQMQFSNDGVNWSEWEPYATTKAWTLSYGNGTKTVYMKLKDKVGNEMTTPYTATIDLQQPFYSSSGSSYTPSETITVNVENGVAPSGSVVSTATINRTTDANGRKTDAVTFTLDQVNKTVDQLKAAGSDSARIVIPDPKDEVSEVNVTIPKASTDSLVKGNVGVEISTANGRVDIPKSSLEGFADDVYFRFVPIKTEDERKVVEDRAKKEQEVRLAVGNDNISIVGRPMTIETNLQSRPVTLVIPLGDTSALTEQQLQNLGVFIEHSDGTKEFVKGQIVNYDDSGKLGIQFTVTKFSTFTVVKTDGLNKTTHKAYINGYPDGTFGPEKNITRAEMASLLARVSDKAATKSSIAYTDVASLHWAKDAIDQATKMGLMEGYNGGSFKPEQTITRAEMAAILSRISGNSASSGDSFNDVNGHWAQSAVAQAKAAGYIDGYADGTFRPEQTLTRAEAVTMINKLLGRGPLSGAASKWSDVSSGSWAFEQIQEASIDHTSEKNATGGEQWVTTP</sequence>
<evidence type="ECO:0000313" key="3">
    <source>
        <dbReference type="EMBL" id="TBL71075.1"/>
    </source>
</evidence>
<gene>
    <name evidence="3" type="ORF">EYB31_31520</name>
</gene>
<feature type="signal peptide" evidence="1">
    <location>
        <begin position="1"/>
        <end position="30"/>
    </location>
</feature>
<dbReference type="PROSITE" id="PS51272">
    <property type="entry name" value="SLH"/>
    <property type="match status" value="3"/>
</dbReference>
<reference evidence="3 4" key="1">
    <citation type="submission" date="2019-02" db="EMBL/GenBank/DDBJ databases">
        <title>Paenibacillus sp. nov., isolated from surface-sterilized tissue of Thalictrum simplex L.</title>
        <authorList>
            <person name="Tuo L."/>
        </authorList>
    </citation>
    <scope>NUCLEOTIDE SEQUENCE [LARGE SCALE GENOMIC DNA]</scope>
    <source>
        <strain evidence="3 4">N2SHLJ1</strain>
    </source>
</reference>
<feature type="chain" id="PRO_5020619211" description="SLH domain-containing protein" evidence="1">
    <location>
        <begin position="31"/>
        <end position="1110"/>
    </location>
</feature>
<keyword evidence="1" id="KW-0732">Signal</keyword>
<accession>A0A4Q9DFZ3</accession>
<feature type="domain" description="SLH" evidence="2">
    <location>
        <begin position="951"/>
        <end position="1008"/>
    </location>
</feature>
<keyword evidence="4" id="KW-1185">Reference proteome</keyword>
<protein>
    <recommendedName>
        <fullName evidence="2">SLH domain-containing protein</fullName>
    </recommendedName>
</protein>
<dbReference type="RefSeq" id="WP_131017490.1">
    <property type="nucleotide sequence ID" value="NZ_SIRE01000028.1"/>
</dbReference>
<dbReference type="InterPro" id="IPR051465">
    <property type="entry name" value="Cell_Envelope_Struct_Comp"/>
</dbReference>
<dbReference type="AlphaFoldDB" id="A0A4Q9DFZ3"/>